<name>A0A6J5LWH8_9CAUD</name>
<organism evidence="1">
    <name type="scientific">uncultured Caudovirales phage</name>
    <dbReference type="NCBI Taxonomy" id="2100421"/>
    <lineage>
        <taxon>Viruses</taxon>
        <taxon>Duplodnaviria</taxon>
        <taxon>Heunggongvirae</taxon>
        <taxon>Uroviricota</taxon>
        <taxon>Caudoviricetes</taxon>
        <taxon>Peduoviridae</taxon>
        <taxon>Maltschvirus</taxon>
        <taxon>Maltschvirus maltsch</taxon>
    </lineage>
</organism>
<gene>
    <name evidence="1" type="ORF">UFOVP326_19</name>
</gene>
<dbReference type="EMBL" id="LR796340">
    <property type="protein sequence ID" value="CAB4137306.1"/>
    <property type="molecule type" value="Genomic_DNA"/>
</dbReference>
<reference evidence="1" key="1">
    <citation type="submission" date="2020-04" db="EMBL/GenBank/DDBJ databases">
        <authorList>
            <person name="Chiriac C."/>
            <person name="Salcher M."/>
            <person name="Ghai R."/>
            <person name="Kavagutti S V."/>
        </authorList>
    </citation>
    <scope>NUCLEOTIDE SEQUENCE</scope>
</reference>
<protein>
    <submittedName>
        <fullName evidence="1">Uncharacterized protein</fullName>
    </submittedName>
</protein>
<accession>A0A6J5LWH8</accession>
<proteinExistence type="predicted"/>
<sequence>MPDFLWGAPGSPYTLLTTELNSLQTGWGTALGPEIDNSTNKWQVCRLELLIASNSLAFTAASRARVFLLPRQNDGSYPHYVSGATPRLAEANYFAGGISIHPATVSAQVIRESAQDVWLPQGRFRAVLFWTGPTLPASGNTLLAVPTPLAS</sequence>
<evidence type="ECO:0000313" key="1">
    <source>
        <dbReference type="EMBL" id="CAB4137306.1"/>
    </source>
</evidence>